<feature type="transmembrane region" description="Helical" evidence="2">
    <location>
        <begin position="152"/>
        <end position="171"/>
    </location>
</feature>
<comment type="caution">
    <text evidence="3">The sequence shown here is derived from an EMBL/GenBank/DDBJ whole genome shotgun (WGS) entry which is preliminary data.</text>
</comment>
<evidence type="ECO:0000313" key="3">
    <source>
        <dbReference type="EMBL" id="MBB5932330.1"/>
    </source>
</evidence>
<feature type="transmembrane region" description="Helical" evidence="2">
    <location>
        <begin position="128"/>
        <end position="146"/>
    </location>
</feature>
<feature type="compositionally biased region" description="Basic residues" evidence="1">
    <location>
        <begin position="40"/>
        <end position="50"/>
    </location>
</feature>
<keyword evidence="2" id="KW-0472">Membrane</keyword>
<keyword evidence="2" id="KW-1133">Transmembrane helix</keyword>
<keyword evidence="2" id="KW-0812">Transmembrane</keyword>
<proteinExistence type="predicted"/>
<dbReference type="AlphaFoldDB" id="A0A7W9Q2G0"/>
<dbReference type="RefSeq" id="WP_221510017.1">
    <property type="nucleotide sequence ID" value="NZ_BAAAWF010000065.1"/>
</dbReference>
<dbReference type="EMBL" id="JACHJK010000024">
    <property type="protein sequence ID" value="MBB5932330.1"/>
    <property type="molecule type" value="Genomic_DNA"/>
</dbReference>
<evidence type="ECO:0000256" key="2">
    <source>
        <dbReference type="SAM" id="Phobius"/>
    </source>
</evidence>
<feature type="region of interest" description="Disordered" evidence="1">
    <location>
        <begin position="28"/>
        <end position="50"/>
    </location>
</feature>
<organism evidence="3 4">
    <name type="scientific">Streptomyces echinatus</name>
    <dbReference type="NCBI Taxonomy" id="67293"/>
    <lineage>
        <taxon>Bacteria</taxon>
        <taxon>Bacillati</taxon>
        <taxon>Actinomycetota</taxon>
        <taxon>Actinomycetes</taxon>
        <taxon>Kitasatosporales</taxon>
        <taxon>Streptomycetaceae</taxon>
        <taxon>Streptomyces</taxon>
    </lineage>
</organism>
<feature type="compositionally biased region" description="Polar residues" evidence="1">
    <location>
        <begin position="295"/>
        <end position="319"/>
    </location>
</feature>
<evidence type="ECO:0000313" key="4">
    <source>
        <dbReference type="Proteomes" id="UP000585836"/>
    </source>
</evidence>
<name>A0A7W9Q2G0_9ACTN</name>
<sequence>MSSWFDERAQQRREDRVFDARLRRDERRMDREEEREIKAQKRRDKRERRRERAQAWAKNTTARALYSRGTVALVTASVLASLPAQVAHFAGISLMLITVPFALEGAAWVAAFGVMYADEKGLPAWVRWLLRAMCLSAAGYAAWINYGYGVQTAPAVGYGLAAVSLLGPLFFEVRQWVTTLTFDSAERKRRAEAKARVKHAKQRRKDHEDVVKLARRLVSAAPYGTLDFEKAFAAAWEIFYGTDTPCMTPALHAQQVASRRSLSVAMDEANGAPISVRGRLLTRLHPAPSALLSVPGSSQVANQIPPTSERPSSGQQKTPKNGPRFKPVPPVRRKGDTAPYHQAAKVAAADTARKHVAVNGHAH</sequence>
<reference evidence="3 4" key="1">
    <citation type="submission" date="2020-08" db="EMBL/GenBank/DDBJ databases">
        <title>Genomic Encyclopedia of Type Strains, Phase III (KMG-III): the genomes of soil and plant-associated and newly described type strains.</title>
        <authorList>
            <person name="Whitman W."/>
        </authorList>
    </citation>
    <scope>NUCLEOTIDE SEQUENCE [LARGE SCALE GENOMIC DNA]</scope>
    <source>
        <strain evidence="3 4">CECT 3313</strain>
    </source>
</reference>
<feature type="region of interest" description="Disordered" evidence="1">
    <location>
        <begin position="289"/>
        <end position="363"/>
    </location>
</feature>
<keyword evidence="4" id="KW-1185">Reference proteome</keyword>
<protein>
    <submittedName>
        <fullName evidence="3">Uncharacterized protein</fullName>
    </submittedName>
</protein>
<dbReference type="Proteomes" id="UP000585836">
    <property type="component" value="Unassembled WGS sequence"/>
</dbReference>
<gene>
    <name evidence="3" type="ORF">FHS34_007840</name>
</gene>
<accession>A0A7W9Q2G0</accession>
<feature type="transmembrane region" description="Helical" evidence="2">
    <location>
        <begin position="65"/>
        <end position="86"/>
    </location>
</feature>
<evidence type="ECO:0000256" key="1">
    <source>
        <dbReference type="SAM" id="MobiDB-lite"/>
    </source>
</evidence>
<feature type="compositionally biased region" description="Basic and acidic residues" evidence="1">
    <location>
        <begin position="28"/>
        <end position="39"/>
    </location>
</feature>
<feature type="transmembrane region" description="Helical" evidence="2">
    <location>
        <begin position="92"/>
        <end position="116"/>
    </location>
</feature>